<dbReference type="InterPro" id="IPR036583">
    <property type="entry name" value="23S_rRNA_IVS_sf"/>
</dbReference>
<protein>
    <submittedName>
        <fullName evidence="1">Four helix bundle protein</fullName>
    </submittedName>
</protein>
<organism evidence="1 2">
    <name type="scientific">Candidatus Segetimicrobium genomatis</name>
    <dbReference type="NCBI Taxonomy" id="2569760"/>
    <lineage>
        <taxon>Bacteria</taxon>
        <taxon>Bacillati</taxon>
        <taxon>Candidatus Sysuimicrobiota</taxon>
        <taxon>Candidatus Sysuimicrobiia</taxon>
        <taxon>Candidatus Sysuimicrobiales</taxon>
        <taxon>Candidatus Segetimicrobiaceae</taxon>
        <taxon>Candidatus Segetimicrobium</taxon>
    </lineage>
</organism>
<gene>
    <name evidence="1" type="ORF">E6G98_06570</name>
</gene>
<dbReference type="AlphaFoldDB" id="A0A537LT76"/>
<evidence type="ECO:0000313" key="2">
    <source>
        <dbReference type="Proteomes" id="UP000315217"/>
    </source>
</evidence>
<sequence length="123" mass="13861">MTFRSFEEISAWQSARKLVAAIYRVSKEGEFARDFGLRNQIRRAALSVMANIAEGFSYRSDKEFAKFLLIAKASALEVQSHLYAALDQGYLTEIEFRHLYSLAAGCAKQLSSLISFLLKRQAG</sequence>
<name>A0A537LT76_9BACT</name>
<dbReference type="Gene3D" id="1.20.1440.60">
    <property type="entry name" value="23S rRNA-intervening sequence"/>
    <property type="match status" value="1"/>
</dbReference>
<comment type="caution">
    <text evidence="1">The sequence shown here is derived from an EMBL/GenBank/DDBJ whole genome shotgun (WGS) entry which is preliminary data.</text>
</comment>
<dbReference type="PANTHER" id="PTHR38471">
    <property type="entry name" value="FOUR HELIX BUNDLE PROTEIN"/>
    <property type="match status" value="1"/>
</dbReference>
<dbReference type="Pfam" id="PF05635">
    <property type="entry name" value="23S_rRNA_IVP"/>
    <property type="match status" value="1"/>
</dbReference>
<dbReference type="InterPro" id="IPR012657">
    <property type="entry name" value="23S_rRNA-intervening_sequence"/>
</dbReference>
<dbReference type="EMBL" id="VBAI01000093">
    <property type="protein sequence ID" value="TMJ10847.1"/>
    <property type="molecule type" value="Genomic_DNA"/>
</dbReference>
<dbReference type="NCBIfam" id="TIGR02436">
    <property type="entry name" value="four helix bundle protein"/>
    <property type="match status" value="1"/>
</dbReference>
<dbReference type="PANTHER" id="PTHR38471:SF2">
    <property type="entry name" value="FOUR HELIX BUNDLE PROTEIN"/>
    <property type="match status" value="1"/>
</dbReference>
<reference evidence="1 2" key="1">
    <citation type="journal article" date="2019" name="Nat. Microbiol.">
        <title>Mediterranean grassland soil C-N compound turnover is dependent on rainfall and depth, and is mediated by genomically divergent microorganisms.</title>
        <authorList>
            <person name="Diamond S."/>
            <person name="Andeer P.F."/>
            <person name="Li Z."/>
            <person name="Crits-Christoph A."/>
            <person name="Burstein D."/>
            <person name="Anantharaman K."/>
            <person name="Lane K.R."/>
            <person name="Thomas B.C."/>
            <person name="Pan C."/>
            <person name="Northen T.R."/>
            <person name="Banfield J.F."/>
        </authorList>
    </citation>
    <scope>NUCLEOTIDE SEQUENCE [LARGE SCALE GENOMIC DNA]</scope>
    <source>
        <strain evidence="1">NP_1</strain>
    </source>
</reference>
<dbReference type="CDD" id="cd16377">
    <property type="entry name" value="23S_rRNA_IVP_like"/>
    <property type="match status" value="1"/>
</dbReference>
<accession>A0A537LT76</accession>
<proteinExistence type="predicted"/>
<dbReference type="SUPFAM" id="SSF158446">
    <property type="entry name" value="IVS-encoded protein-like"/>
    <property type="match status" value="1"/>
</dbReference>
<dbReference type="Proteomes" id="UP000315217">
    <property type="component" value="Unassembled WGS sequence"/>
</dbReference>
<evidence type="ECO:0000313" key="1">
    <source>
        <dbReference type="EMBL" id="TMJ10847.1"/>
    </source>
</evidence>